<evidence type="ECO:0000259" key="4">
    <source>
        <dbReference type="SMART" id="SM00382"/>
    </source>
</evidence>
<dbReference type="Proteomes" id="UP000070560">
    <property type="component" value="Chromosome"/>
</dbReference>
<sequence>METERIKEQLKRLSLYRIAEIFEEEAAKASKVKTSYIGFLARLVEEEVLAKTDRSINARIAKAKFPQIKTIEGFDFSFQPSIPEAFIKELAELSFIGKAENVLFLGPPGVGKTHLSIALGLKACEKRKRVLFTYANELIEQLMAARVNGSFGKKLQILGRLELLIIDELGYLPINKEGANLFFQLISKRYEKGSIIISSNKPFEEWGEIFCDDVIASAILDRLLHHSHIIAINGPSYRTKEKMGATSNN</sequence>
<dbReference type="GO" id="GO:0005524">
    <property type="term" value="F:ATP binding"/>
    <property type="evidence" value="ECO:0007669"/>
    <property type="project" value="UniProtKB-KW"/>
</dbReference>
<dbReference type="NCBIfam" id="NF038214">
    <property type="entry name" value="IS21_help_AAA"/>
    <property type="match status" value="1"/>
</dbReference>
<dbReference type="AlphaFoldDB" id="A0A7U4THF8"/>
<dbReference type="InterPro" id="IPR028350">
    <property type="entry name" value="DNAC/IstB-like"/>
</dbReference>
<evidence type="ECO:0000313" key="5">
    <source>
        <dbReference type="EMBL" id="AMM40779.1"/>
    </source>
</evidence>
<dbReference type="Pfam" id="PF01695">
    <property type="entry name" value="IstB_IS21"/>
    <property type="match status" value="1"/>
</dbReference>
<dbReference type="EMBL" id="CP013015">
    <property type="protein sequence ID" value="AMM40779.1"/>
    <property type="molecule type" value="Genomic_DNA"/>
</dbReference>
<evidence type="ECO:0000256" key="1">
    <source>
        <dbReference type="ARBA" id="ARBA00008059"/>
    </source>
</evidence>
<keyword evidence="3" id="KW-0067">ATP-binding</keyword>
<evidence type="ECO:0000313" key="6">
    <source>
        <dbReference type="EMBL" id="AMM40853.1"/>
    </source>
</evidence>
<dbReference type="SUPFAM" id="SSF52540">
    <property type="entry name" value="P-loop containing nucleoside triphosphate hydrolases"/>
    <property type="match status" value="1"/>
</dbReference>
<dbReference type="PIRSF" id="PIRSF003073">
    <property type="entry name" value="DNAC_TnpB_IstB"/>
    <property type="match status" value="1"/>
</dbReference>
<dbReference type="GO" id="GO:0006260">
    <property type="term" value="P:DNA replication"/>
    <property type="evidence" value="ECO:0007669"/>
    <property type="project" value="TreeGrafter"/>
</dbReference>
<comment type="similarity">
    <text evidence="1">Belongs to the IS21/IS1162 putative ATP-binding protein family.</text>
</comment>
<accession>A0A7U4THF8</accession>
<gene>
    <name evidence="5" type="ORF">HS1_000975</name>
    <name evidence="6" type="ORF">HS1_001049</name>
</gene>
<dbReference type="KEGG" id="daw:HS1_001049"/>
<keyword evidence="2" id="KW-0547">Nucleotide-binding</keyword>
<organism evidence="5 7">
    <name type="scientific">Desulfofervidus auxilii</name>
    <dbReference type="NCBI Taxonomy" id="1621989"/>
    <lineage>
        <taxon>Bacteria</taxon>
        <taxon>Pseudomonadati</taxon>
        <taxon>Thermodesulfobacteriota</taxon>
        <taxon>Candidatus Desulfofervidia</taxon>
        <taxon>Candidatus Desulfofervidales</taxon>
        <taxon>Candidatus Desulfofervidaceae</taxon>
        <taxon>Candidatus Desulfofervidus</taxon>
    </lineage>
</organism>
<dbReference type="InterPro" id="IPR003593">
    <property type="entry name" value="AAA+_ATPase"/>
</dbReference>
<evidence type="ECO:0000256" key="3">
    <source>
        <dbReference type="ARBA" id="ARBA00022840"/>
    </source>
</evidence>
<dbReference type="InterPro" id="IPR027417">
    <property type="entry name" value="P-loop_NTPase"/>
</dbReference>
<keyword evidence="7" id="KW-1185">Reference proteome</keyword>
<evidence type="ECO:0000313" key="7">
    <source>
        <dbReference type="Proteomes" id="UP000070560"/>
    </source>
</evidence>
<protein>
    <submittedName>
        <fullName evidence="5">ATPase AAA</fullName>
    </submittedName>
</protein>
<feature type="domain" description="AAA+ ATPase" evidence="4">
    <location>
        <begin position="98"/>
        <end position="231"/>
    </location>
</feature>
<dbReference type="SMART" id="SM00382">
    <property type="entry name" value="AAA"/>
    <property type="match status" value="1"/>
</dbReference>
<dbReference type="InterPro" id="IPR047661">
    <property type="entry name" value="IstB"/>
</dbReference>
<dbReference type="PANTHER" id="PTHR30050:SF4">
    <property type="entry name" value="ATP-BINDING PROTEIN RV3427C IN INSERTION SEQUENCE-RELATED"/>
    <property type="match status" value="1"/>
</dbReference>
<dbReference type="CDD" id="cd00009">
    <property type="entry name" value="AAA"/>
    <property type="match status" value="1"/>
</dbReference>
<dbReference type="EMBL" id="CP013015">
    <property type="protein sequence ID" value="AMM40853.1"/>
    <property type="molecule type" value="Genomic_DNA"/>
</dbReference>
<dbReference type="Gene3D" id="3.40.50.300">
    <property type="entry name" value="P-loop containing nucleotide triphosphate hydrolases"/>
    <property type="match status" value="1"/>
</dbReference>
<dbReference type="PANTHER" id="PTHR30050">
    <property type="entry name" value="CHROMOSOMAL REPLICATION INITIATOR PROTEIN DNAA"/>
    <property type="match status" value="1"/>
</dbReference>
<name>A0A7U4THF8_DESA2</name>
<reference evidence="5 7" key="1">
    <citation type="submission" date="2015-10" db="EMBL/GenBank/DDBJ databases">
        <title>Candidatus Desulfofervidus auxilii, a hydrogenotrophic sulfate-reducing bacterium involved in the thermophilic anaerobic oxidation of methane.</title>
        <authorList>
            <person name="Krukenberg V."/>
            <person name="Richter M."/>
            <person name="Wegener G."/>
        </authorList>
    </citation>
    <scope>NUCLEOTIDE SEQUENCE [LARGE SCALE GENOMIC DNA]</scope>
    <source>
        <strain evidence="5 7">HS1</strain>
    </source>
</reference>
<dbReference type="OrthoDB" id="8150723at2"/>
<proteinExistence type="inferred from homology"/>
<dbReference type="RefSeq" id="WP_066061753.1">
    <property type="nucleotide sequence ID" value="NZ_CP013015.1"/>
</dbReference>
<dbReference type="InterPro" id="IPR002611">
    <property type="entry name" value="IstB_ATP-bd"/>
</dbReference>
<dbReference type="KEGG" id="daw:HS1_000975"/>
<evidence type="ECO:0000256" key="2">
    <source>
        <dbReference type="ARBA" id="ARBA00022741"/>
    </source>
</evidence>